<feature type="compositionally biased region" description="Polar residues" evidence="1">
    <location>
        <begin position="609"/>
        <end position="622"/>
    </location>
</feature>
<dbReference type="GO" id="GO:0003676">
    <property type="term" value="F:nucleic acid binding"/>
    <property type="evidence" value="ECO:0007669"/>
    <property type="project" value="InterPro"/>
</dbReference>
<evidence type="ECO:0000313" key="2">
    <source>
        <dbReference type="EMBL" id="AET04558.2"/>
    </source>
</evidence>
<accession>G7LAF9</accession>
<feature type="region of interest" description="Disordered" evidence="1">
    <location>
        <begin position="438"/>
        <end position="494"/>
    </location>
</feature>
<feature type="region of interest" description="Disordered" evidence="1">
    <location>
        <begin position="193"/>
        <end position="232"/>
    </location>
</feature>
<feature type="region of interest" description="Disordered" evidence="1">
    <location>
        <begin position="601"/>
        <end position="719"/>
    </location>
</feature>
<organism evidence="2 5">
    <name type="scientific">Medicago truncatula</name>
    <name type="common">Barrel medic</name>
    <name type="synonym">Medicago tribuloides</name>
    <dbReference type="NCBI Taxonomy" id="3880"/>
    <lineage>
        <taxon>Eukaryota</taxon>
        <taxon>Viridiplantae</taxon>
        <taxon>Streptophyta</taxon>
        <taxon>Embryophyta</taxon>
        <taxon>Tracheophyta</taxon>
        <taxon>Spermatophyta</taxon>
        <taxon>Magnoliopsida</taxon>
        <taxon>eudicotyledons</taxon>
        <taxon>Gunneridae</taxon>
        <taxon>Pentapetalae</taxon>
        <taxon>rosids</taxon>
        <taxon>fabids</taxon>
        <taxon>Fabales</taxon>
        <taxon>Fabaceae</taxon>
        <taxon>Papilionoideae</taxon>
        <taxon>50 kb inversion clade</taxon>
        <taxon>NPAAA clade</taxon>
        <taxon>Hologalegina</taxon>
        <taxon>IRL clade</taxon>
        <taxon>Trifolieae</taxon>
        <taxon>Medicago</taxon>
    </lineage>
</organism>
<dbReference type="CDD" id="cd12432">
    <property type="entry name" value="RRM_ACINU"/>
    <property type="match status" value="1"/>
</dbReference>
<reference evidence="2 5" key="2">
    <citation type="journal article" date="2014" name="BMC Genomics">
        <title>An improved genome release (version Mt4.0) for the model legume Medicago truncatula.</title>
        <authorList>
            <person name="Tang H."/>
            <person name="Krishnakumar V."/>
            <person name="Bidwell S."/>
            <person name="Rosen B."/>
            <person name="Chan A."/>
            <person name="Zhou S."/>
            <person name="Gentzbittel L."/>
            <person name="Childs K.L."/>
            <person name="Yandell M."/>
            <person name="Gundlach H."/>
            <person name="Mayer K.F."/>
            <person name="Schwartz D.C."/>
            <person name="Town C.D."/>
        </authorList>
    </citation>
    <scope>GENOME REANNOTATION</scope>
    <source>
        <strain evidence="4 5">cv. Jemalong A17</strain>
    </source>
</reference>
<name>G7LAF9_MEDTR</name>
<evidence type="ECO:0000313" key="3">
    <source>
        <dbReference type="EMBL" id="RHN42974.1"/>
    </source>
</evidence>
<dbReference type="EMBL" id="PSQE01000008">
    <property type="protein sequence ID" value="RHN42974.1"/>
    <property type="molecule type" value="Genomic_DNA"/>
</dbReference>
<keyword evidence="5" id="KW-1185">Reference proteome</keyword>
<protein>
    <submittedName>
        <fullName evidence="3">Putative transcription regulator SAP family</fullName>
    </submittedName>
    <submittedName>
        <fullName evidence="2">SAP domain protein</fullName>
    </submittedName>
</protein>
<reference evidence="4" key="3">
    <citation type="submission" date="2015-04" db="UniProtKB">
        <authorList>
            <consortium name="EnsemblPlants"/>
        </authorList>
    </citation>
    <scope>IDENTIFICATION</scope>
    <source>
        <strain evidence="4">cv. Jemalong A17</strain>
    </source>
</reference>
<dbReference type="Proteomes" id="UP000002051">
    <property type="component" value="Chromosome 8"/>
</dbReference>
<feature type="region of interest" description="Disordered" evidence="1">
    <location>
        <begin position="91"/>
        <end position="140"/>
    </location>
</feature>
<feature type="compositionally biased region" description="Polar residues" evidence="1">
    <location>
        <begin position="340"/>
        <end position="352"/>
    </location>
</feature>
<dbReference type="InterPro" id="IPR032552">
    <property type="entry name" value="RSB_motif"/>
</dbReference>
<evidence type="ECO:0000256" key="1">
    <source>
        <dbReference type="SAM" id="MobiDB-lite"/>
    </source>
</evidence>
<dbReference type="PANTHER" id="PTHR47031:SF3">
    <property type="entry name" value="SAP DOMAIN-CONTAINING PROTEIN"/>
    <property type="match status" value="1"/>
</dbReference>
<evidence type="ECO:0000313" key="4">
    <source>
        <dbReference type="EnsemblPlants" id="AET04558"/>
    </source>
</evidence>
<feature type="compositionally biased region" description="Basic and acidic residues" evidence="1">
    <location>
        <begin position="317"/>
        <end position="334"/>
    </location>
</feature>
<dbReference type="STRING" id="3880.G7LAF9"/>
<dbReference type="Proteomes" id="UP000265566">
    <property type="component" value="Chromosome 8"/>
</dbReference>
<accession>A0A0C3Y5L5</accession>
<proteinExistence type="predicted"/>
<dbReference type="InterPro" id="IPR034257">
    <property type="entry name" value="Acinus_RRM"/>
</dbReference>
<dbReference type="eggNOG" id="KOG2416">
    <property type="taxonomic scope" value="Eukaryota"/>
</dbReference>
<dbReference type="HOGENOM" id="CLU_014901_0_0_1"/>
<evidence type="ECO:0000313" key="5">
    <source>
        <dbReference type="Proteomes" id="UP000002051"/>
    </source>
</evidence>
<reference evidence="2 5" key="1">
    <citation type="journal article" date="2011" name="Nature">
        <title>The Medicago genome provides insight into the evolution of rhizobial symbioses.</title>
        <authorList>
            <person name="Young N.D."/>
            <person name="Debelle F."/>
            <person name="Oldroyd G.E."/>
            <person name="Geurts R."/>
            <person name="Cannon S.B."/>
            <person name="Udvardi M.K."/>
            <person name="Benedito V.A."/>
            <person name="Mayer K.F."/>
            <person name="Gouzy J."/>
            <person name="Schoof H."/>
            <person name="Van de Peer Y."/>
            <person name="Proost S."/>
            <person name="Cook D.R."/>
            <person name="Meyers B.C."/>
            <person name="Spannagl M."/>
            <person name="Cheung F."/>
            <person name="De Mita S."/>
            <person name="Krishnakumar V."/>
            <person name="Gundlach H."/>
            <person name="Zhou S."/>
            <person name="Mudge J."/>
            <person name="Bharti A.K."/>
            <person name="Murray J.D."/>
            <person name="Naoumkina M.A."/>
            <person name="Rosen B."/>
            <person name="Silverstein K.A."/>
            <person name="Tang H."/>
            <person name="Rombauts S."/>
            <person name="Zhao P.X."/>
            <person name="Zhou P."/>
            <person name="Barbe V."/>
            <person name="Bardou P."/>
            <person name="Bechner M."/>
            <person name="Bellec A."/>
            <person name="Berger A."/>
            <person name="Berges H."/>
            <person name="Bidwell S."/>
            <person name="Bisseling T."/>
            <person name="Choisne N."/>
            <person name="Couloux A."/>
            <person name="Denny R."/>
            <person name="Deshpande S."/>
            <person name="Dai X."/>
            <person name="Doyle J.J."/>
            <person name="Dudez A.M."/>
            <person name="Farmer A.D."/>
            <person name="Fouteau S."/>
            <person name="Franken C."/>
            <person name="Gibelin C."/>
            <person name="Gish J."/>
            <person name="Goldstein S."/>
            <person name="Gonzalez A.J."/>
            <person name="Green P.J."/>
            <person name="Hallab A."/>
            <person name="Hartog M."/>
            <person name="Hua A."/>
            <person name="Humphray S.J."/>
            <person name="Jeong D.H."/>
            <person name="Jing Y."/>
            <person name="Jocker A."/>
            <person name="Kenton S.M."/>
            <person name="Kim D.J."/>
            <person name="Klee K."/>
            <person name="Lai H."/>
            <person name="Lang C."/>
            <person name="Lin S."/>
            <person name="Macmil S.L."/>
            <person name="Magdelenat G."/>
            <person name="Matthews L."/>
            <person name="McCorrison J."/>
            <person name="Monaghan E.L."/>
            <person name="Mun J.H."/>
            <person name="Najar F.Z."/>
            <person name="Nicholson C."/>
            <person name="Noirot C."/>
            <person name="O'Bleness M."/>
            <person name="Paule C.R."/>
            <person name="Poulain J."/>
            <person name="Prion F."/>
            <person name="Qin B."/>
            <person name="Qu C."/>
            <person name="Retzel E.F."/>
            <person name="Riddle C."/>
            <person name="Sallet E."/>
            <person name="Samain S."/>
            <person name="Samson N."/>
            <person name="Sanders I."/>
            <person name="Saurat O."/>
            <person name="Scarpelli C."/>
            <person name="Schiex T."/>
            <person name="Segurens B."/>
            <person name="Severin A.J."/>
            <person name="Sherrier D.J."/>
            <person name="Shi R."/>
            <person name="Sims S."/>
            <person name="Singer S.R."/>
            <person name="Sinharoy S."/>
            <person name="Sterck L."/>
            <person name="Viollet A."/>
            <person name="Wang B.B."/>
            <person name="Wang K."/>
            <person name="Wang M."/>
            <person name="Wang X."/>
            <person name="Warfsmann J."/>
            <person name="Weissenbach J."/>
            <person name="White D.D."/>
            <person name="White J.D."/>
            <person name="Wiley G.B."/>
            <person name="Wincker P."/>
            <person name="Xing Y."/>
            <person name="Yang L."/>
            <person name="Yao Z."/>
            <person name="Ying F."/>
            <person name="Zhai J."/>
            <person name="Zhou L."/>
            <person name="Zuber A."/>
            <person name="Denarie J."/>
            <person name="Dixon R.A."/>
            <person name="May G.D."/>
            <person name="Schwartz D.C."/>
            <person name="Rogers J."/>
            <person name="Quetier F."/>
            <person name="Town C.D."/>
            <person name="Roe B.A."/>
        </authorList>
    </citation>
    <scope>NUCLEOTIDE SEQUENCE [LARGE SCALE GENOMIC DNA]</scope>
    <source>
        <strain evidence="2">A17</strain>
        <strain evidence="4 5">cv. Jemalong A17</strain>
    </source>
</reference>
<dbReference type="Gramene" id="rna49487">
    <property type="protein sequence ID" value="RHN42974.1"/>
    <property type="gene ID" value="gene49487"/>
</dbReference>
<dbReference type="KEGG" id="mtr:11439947"/>
<reference evidence="3" key="4">
    <citation type="journal article" date="2018" name="Nat. Plants">
        <title>Whole-genome landscape of Medicago truncatula symbiotic genes.</title>
        <authorList>
            <person name="Pecrix Y."/>
            <person name="Gamas P."/>
            <person name="Carrere S."/>
        </authorList>
    </citation>
    <scope>NUCLEOTIDE SEQUENCE</scope>
    <source>
        <tissue evidence="3">Leaves</tissue>
    </source>
</reference>
<feature type="compositionally biased region" description="Pro residues" evidence="1">
    <location>
        <begin position="634"/>
        <end position="648"/>
    </location>
</feature>
<gene>
    <name evidence="4" type="primary">11439947</name>
    <name evidence="2" type="ordered locus">MTR_8g091530</name>
    <name evidence="3" type="ORF">MtrunA17_Chr8g0382801</name>
</gene>
<dbReference type="EnsemblPlants" id="AET04558">
    <property type="protein sequence ID" value="AET04558"/>
    <property type="gene ID" value="MTR_8g091530"/>
</dbReference>
<dbReference type="PaxDb" id="3880-AET04558"/>
<dbReference type="EMBL" id="CM001224">
    <property type="protein sequence ID" value="AET04558.2"/>
    <property type="molecule type" value="Genomic_DNA"/>
</dbReference>
<feature type="region of interest" description="Disordered" evidence="1">
    <location>
        <begin position="304"/>
        <end position="387"/>
    </location>
</feature>
<feature type="compositionally biased region" description="Basic and acidic residues" evidence="1">
    <location>
        <begin position="451"/>
        <end position="465"/>
    </location>
</feature>
<feature type="compositionally biased region" description="Basic and acidic residues" evidence="1">
    <location>
        <begin position="212"/>
        <end position="232"/>
    </location>
</feature>
<dbReference type="PANTHER" id="PTHR47031">
    <property type="entry name" value="SAP DNA-BINDING DOMAIN-CONTAINING PROTEIN"/>
    <property type="match status" value="1"/>
</dbReference>
<feature type="compositionally biased region" description="Polar residues" evidence="1">
    <location>
        <begin position="466"/>
        <end position="475"/>
    </location>
</feature>
<dbReference type="SUPFAM" id="SSF54928">
    <property type="entry name" value="RNA-binding domain, RBD"/>
    <property type="match status" value="1"/>
</dbReference>
<dbReference type="Pfam" id="PF16294">
    <property type="entry name" value="RSB_motif"/>
    <property type="match status" value="1"/>
</dbReference>
<sequence>MLSTYPILNDQPIDQLNVTDVNDEVKSTKLVTKGLKEDLINSLDEAVTIESVDAEVSKKDEVDGFIGNTVELKDADRETVVDAVVDTGVMKSSESVESDEEGNSAVVHPTDTENDEKIPDVVNNDSGKSGKQYGITKPVDNDNSAMVEQEVEQMDLSAGADSANVAGDLIHSSTRGTPVTVTESVLTEVVVSGQEDSCSAKPRNGHGQDFVTKQEDKESNVRLSNEESKPELECDLKPPCEHLMPNSLLLENQVSEVNPSLGSQVRFDSVSSNFVSINQKNEIKDTIIANNVKLEQEIVRSEMVEEPSSKIDVPVSDESHSMDVEELDEKKASAEENVSDNRSPDMNKTNISEDVGYPEKLNLDGSSGDDSMEEDFPEEGKQFDSNFNVDELREKGESVELPVVNEERDAIAVGDGLSSEEGGTQHNNNIPSVSLVKKQKFQDQTSVENNEPPKRQKRWKSETVKGSDSQMSTVRPATAPKGEPIALKRNLSWSDSSAIDDAPKERIVPPSQRPPTNSLRIDRFIRPFTLKAVQELLGKSGNIISFWMDQIKTHCYVSYSTVEEATETRDAVYNLQWPPKGGRLLVAEYVEPQEVRMKLEPPPPVAFANNDSTVPPVATTSLPEPLPYQHKEQPPIPVTLPPPPPLSKLPPATREQLPPPPPLSKLPPAAREHPPPPPPSAKLPPAARERLPLPPPLSKLPPAARERLPPPSPLPEKVDRPILTIDDIFRKTISTPQIYYSPLSEEQVAAKLAALCRSIKQ</sequence>
<dbReference type="InterPro" id="IPR035979">
    <property type="entry name" value="RBD_domain_sf"/>
</dbReference>
<dbReference type="OrthoDB" id="1430304at2759"/>
<dbReference type="AlphaFoldDB" id="G7LAF9"/>